<proteinExistence type="predicted"/>
<sequence length="490" mass="55188">MAPHVSNVLETERAEDPAASKEKLLEVVKKANVWVAKNKPSLTQQELDTVVEGPEIDEHWTEADEEQSVHDWHSDPMRKHMLDNKSNLSLGGPWRYAARFYGVTIEEIISPLYDLEYDASSHAKMVTINGQSQPHPYWSQLFCKSLEPLLAHDMWMDAPGILATCLQYVVKCQTNDQRVMRWPRTNWTTDKFFDVFAKVAKKQNGTRSVIEIHDEVEQRLEPLRSPWSRLFREIEAVSFNTRVAPKREPVVADKDIGTYKINKRVLDKLTEALDAQKDRNGLPVYRNADFTCRAAEAARSSYDLPKSGDLEKMRDRILLTMRQESAKEANTAAAKASASAGQGSSPDPGQQAGQVQPTSSGPPTGLPSVRELPIHPVAASEVQDQEIENPFEDEEPSPHPGESRPQREEVTAMDVDGPMLKFEDEQQADPEASTSPRLPGLTSGGFGRFHLSNAYREAHYPDEGSLDEEFDLDEAIELRKRRNTFAEDLD</sequence>
<gene>
    <name evidence="2" type="ORF">SCAR479_05192</name>
</gene>
<dbReference type="Proteomes" id="UP001465668">
    <property type="component" value="Unassembled WGS sequence"/>
</dbReference>
<comment type="caution">
    <text evidence="2">The sequence shown here is derived from an EMBL/GenBank/DDBJ whole genome shotgun (WGS) entry which is preliminary data.</text>
</comment>
<feature type="region of interest" description="Disordered" evidence="1">
    <location>
        <begin position="325"/>
        <end position="370"/>
    </location>
</feature>
<feature type="region of interest" description="Disordered" evidence="1">
    <location>
        <begin position="384"/>
        <end position="445"/>
    </location>
</feature>
<feature type="compositionally biased region" description="Low complexity" evidence="1">
    <location>
        <begin position="328"/>
        <end position="368"/>
    </location>
</feature>
<keyword evidence="3" id="KW-1185">Reference proteome</keyword>
<accession>A0ABR2XWW9</accession>
<organism evidence="2 3">
    <name type="scientific">Seiridium cardinale</name>
    <dbReference type="NCBI Taxonomy" id="138064"/>
    <lineage>
        <taxon>Eukaryota</taxon>
        <taxon>Fungi</taxon>
        <taxon>Dikarya</taxon>
        <taxon>Ascomycota</taxon>
        <taxon>Pezizomycotina</taxon>
        <taxon>Sordariomycetes</taxon>
        <taxon>Xylariomycetidae</taxon>
        <taxon>Amphisphaeriales</taxon>
        <taxon>Sporocadaceae</taxon>
        <taxon>Seiridium</taxon>
    </lineage>
</organism>
<protein>
    <submittedName>
        <fullName evidence="2">Uncharacterized protein</fullName>
    </submittedName>
</protein>
<evidence type="ECO:0000313" key="2">
    <source>
        <dbReference type="EMBL" id="KAK9778222.1"/>
    </source>
</evidence>
<dbReference type="EMBL" id="JARVKM010000017">
    <property type="protein sequence ID" value="KAK9778222.1"/>
    <property type="molecule type" value="Genomic_DNA"/>
</dbReference>
<feature type="compositionally biased region" description="Acidic residues" evidence="1">
    <location>
        <begin position="384"/>
        <end position="395"/>
    </location>
</feature>
<reference evidence="2 3" key="1">
    <citation type="submission" date="2024-02" db="EMBL/GenBank/DDBJ databases">
        <title>First draft genome assembly of two strains of Seiridium cardinale.</title>
        <authorList>
            <person name="Emiliani G."/>
            <person name="Scali E."/>
        </authorList>
    </citation>
    <scope>NUCLEOTIDE SEQUENCE [LARGE SCALE GENOMIC DNA]</scope>
    <source>
        <strain evidence="2 3">BM-138-000479</strain>
    </source>
</reference>
<evidence type="ECO:0000313" key="3">
    <source>
        <dbReference type="Proteomes" id="UP001465668"/>
    </source>
</evidence>
<name>A0ABR2XWW9_9PEZI</name>
<feature type="compositionally biased region" description="Basic and acidic residues" evidence="1">
    <location>
        <begin position="401"/>
        <end position="410"/>
    </location>
</feature>
<evidence type="ECO:0000256" key="1">
    <source>
        <dbReference type="SAM" id="MobiDB-lite"/>
    </source>
</evidence>